<dbReference type="GO" id="GO:0140053">
    <property type="term" value="P:mitochondrial gene expression"/>
    <property type="evidence" value="ECO:0007669"/>
    <property type="project" value="TreeGrafter"/>
</dbReference>
<protein>
    <submittedName>
        <fullName evidence="5">Pentatricopeptide repeat protein</fullName>
    </submittedName>
</protein>
<dbReference type="PANTHER" id="PTHR47938:SF35">
    <property type="entry name" value="PENTATRICOPEPTIDE REPEAT-CONTAINING PROTEIN 4, MITOCHONDRIAL-RELATED"/>
    <property type="match status" value="1"/>
</dbReference>
<dbReference type="PANTHER" id="PTHR47938">
    <property type="entry name" value="RESPIRATORY COMPLEX I CHAPERONE (CIA84), PUTATIVE (AFU_ORTHOLOGUE AFUA_2G06020)-RELATED"/>
    <property type="match status" value="1"/>
</dbReference>
<organism evidence="5 6">
    <name type="scientific">Colletotrichum musicola</name>
    <dbReference type="NCBI Taxonomy" id="2175873"/>
    <lineage>
        <taxon>Eukaryota</taxon>
        <taxon>Fungi</taxon>
        <taxon>Dikarya</taxon>
        <taxon>Ascomycota</taxon>
        <taxon>Pezizomycotina</taxon>
        <taxon>Sordariomycetes</taxon>
        <taxon>Hypocreomycetidae</taxon>
        <taxon>Glomerellales</taxon>
        <taxon>Glomerellaceae</taxon>
        <taxon>Colletotrichum</taxon>
        <taxon>Colletotrichum orchidearum species complex</taxon>
    </lineage>
</organism>
<dbReference type="EMBL" id="WIGM01000292">
    <property type="protein sequence ID" value="KAF6830145.1"/>
    <property type="molecule type" value="Genomic_DNA"/>
</dbReference>
<dbReference type="InterPro" id="IPR002885">
    <property type="entry name" value="PPR_rpt"/>
</dbReference>
<proteinExistence type="predicted"/>
<dbReference type="InterPro" id="IPR057027">
    <property type="entry name" value="TPR_mt"/>
</dbReference>
<feature type="compositionally biased region" description="Low complexity" evidence="3">
    <location>
        <begin position="22"/>
        <end position="32"/>
    </location>
</feature>
<evidence type="ECO:0000313" key="5">
    <source>
        <dbReference type="EMBL" id="KAF6830145.1"/>
    </source>
</evidence>
<dbReference type="Proteomes" id="UP000639643">
    <property type="component" value="Unassembled WGS sequence"/>
</dbReference>
<reference evidence="5" key="1">
    <citation type="journal article" date="2020" name="Phytopathology">
        <title>Genome Sequence Resources of Colletotrichum truncatum, C. plurivorum, C. musicola, and C. sojae: Four Species Pathogenic to Soybean (Glycine max).</title>
        <authorList>
            <person name="Rogerio F."/>
            <person name="Boufleur T.R."/>
            <person name="Ciampi-Guillardi M."/>
            <person name="Sukno S.A."/>
            <person name="Thon M.R."/>
            <person name="Massola Junior N.S."/>
            <person name="Baroncelli R."/>
        </authorList>
    </citation>
    <scope>NUCLEOTIDE SEQUENCE</scope>
    <source>
        <strain evidence="5">LFN0074</strain>
    </source>
</reference>
<dbReference type="OrthoDB" id="1908178at2759"/>
<dbReference type="GO" id="GO:0003729">
    <property type="term" value="F:mRNA binding"/>
    <property type="evidence" value="ECO:0007669"/>
    <property type="project" value="TreeGrafter"/>
</dbReference>
<feature type="domain" description="Pentatricopeptide repeat-containing protein-mitochondrial" evidence="4">
    <location>
        <begin position="317"/>
        <end position="414"/>
    </location>
</feature>
<keyword evidence="1" id="KW-0677">Repeat</keyword>
<sequence>MKILSRIDGSVCGAILSTTTRTSAARAAVSSRPKLREDGSTPRAPASQCRQSSSHAGHVRPQGHRCPQTASWLLSTFLPAPSRRRPGPSPAAACYNNAALPCSQRVHRYSHATAAAQSVHTQPDRPVIQRKEELLEFVDDTDVGSVDDHLTFLRDPYLNKYAQPEPTRVVVTDRQKDLSYPSMQEAVHGDQHLIRLNQVLRSLVGSRQRRPDSVSLDRVYAQYLELPVPRMIQMPAILRHRLLTVFGAPPKRDVNTMLRYFSLVGDVKDSGLFLRRNEWNYALSLASRYVGRTTAREVEALLLLWREMEKDADVAGNDVTFNILFDAASKAGNFELAEMIYKEMEKRGISFTRYHHVSLIHYFGLKQDADGIRAAYKEAVESGELVDTAVLNCVISSFLRCKEDEAALKVYEHMKATHSRAATLPGRDYGSQRIVTQTLRLLTKVGKKHPALRKQFQELVITAPDLRTYRALINHFAIEVGDLNKVAQLMDEMKWFEIPMHGSIFLTLFKGFKNHGGFRGSQWTPQRLQGVFTALMQALEQQSAGIYLDTWLMMAALRAFEKCTNKDTVVDVYEQFKSRWTLGEDKAQFMDSYLIRLMGARDQGHVFTLDEACASGAEDKSKPAETRPL</sequence>
<evidence type="ECO:0000313" key="6">
    <source>
        <dbReference type="Proteomes" id="UP000639643"/>
    </source>
</evidence>
<dbReference type="Gene3D" id="1.25.40.10">
    <property type="entry name" value="Tetratricopeptide repeat domain"/>
    <property type="match status" value="2"/>
</dbReference>
<comment type="caution">
    <text evidence="5">The sequence shown here is derived from an EMBL/GenBank/DDBJ whole genome shotgun (WGS) entry which is preliminary data.</text>
</comment>
<dbReference type="AlphaFoldDB" id="A0A8H6KFK1"/>
<dbReference type="NCBIfam" id="TIGR00756">
    <property type="entry name" value="PPR"/>
    <property type="match status" value="1"/>
</dbReference>
<dbReference type="PROSITE" id="PS51375">
    <property type="entry name" value="PPR"/>
    <property type="match status" value="1"/>
</dbReference>
<evidence type="ECO:0000259" key="4">
    <source>
        <dbReference type="Pfam" id="PF23276"/>
    </source>
</evidence>
<feature type="region of interest" description="Disordered" evidence="3">
    <location>
        <begin position="22"/>
        <end position="65"/>
    </location>
</feature>
<dbReference type="InterPro" id="IPR011990">
    <property type="entry name" value="TPR-like_helical_dom_sf"/>
</dbReference>
<feature type="repeat" description="PPR" evidence="2">
    <location>
        <begin position="317"/>
        <end position="351"/>
    </location>
</feature>
<evidence type="ECO:0000256" key="2">
    <source>
        <dbReference type="PROSITE-ProRule" id="PRU00708"/>
    </source>
</evidence>
<gene>
    <name evidence="5" type="ORF">CMUS01_07869</name>
</gene>
<keyword evidence="6" id="KW-1185">Reference proteome</keyword>
<evidence type="ECO:0000256" key="3">
    <source>
        <dbReference type="SAM" id="MobiDB-lite"/>
    </source>
</evidence>
<evidence type="ECO:0000256" key="1">
    <source>
        <dbReference type="ARBA" id="ARBA00022737"/>
    </source>
</evidence>
<accession>A0A8H6KFK1</accession>
<name>A0A8H6KFK1_9PEZI</name>
<dbReference type="GO" id="GO:0005739">
    <property type="term" value="C:mitochondrion"/>
    <property type="evidence" value="ECO:0007669"/>
    <property type="project" value="TreeGrafter"/>
</dbReference>
<dbReference type="Pfam" id="PF23276">
    <property type="entry name" value="TPR_24"/>
    <property type="match status" value="1"/>
</dbReference>